<evidence type="ECO:0000256" key="2">
    <source>
        <dbReference type="ARBA" id="ARBA00023125"/>
    </source>
</evidence>
<dbReference type="InterPro" id="IPR036271">
    <property type="entry name" value="Tet_transcr_reg_TetR-rel_C_sf"/>
</dbReference>
<keyword evidence="3" id="KW-0804">Transcription</keyword>
<protein>
    <submittedName>
        <fullName evidence="6">TetR/AcrR family transcriptional regulator</fullName>
    </submittedName>
</protein>
<dbReference type="PROSITE" id="PS50977">
    <property type="entry name" value="HTH_TETR_2"/>
    <property type="match status" value="1"/>
</dbReference>
<dbReference type="AlphaFoldDB" id="A0A553FYE6"/>
<evidence type="ECO:0000259" key="5">
    <source>
        <dbReference type="PROSITE" id="PS50977"/>
    </source>
</evidence>
<dbReference type="InterPro" id="IPR001647">
    <property type="entry name" value="HTH_TetR"/>
</dbReference>
<evidence type="ECO:0000313" key="6">
    <source>
        <dbReference type="EMBL" id="TRX62264.1"/>
    </source>
</evidence>
<evidence type="ECO:0000313" key="7">
    <source>
        <dbReference type="Proteomes" id="UP000320443"/>
    </source>
</evidence>
<dbReference type="Gene3D" id="1.10.357.10">
    <property type="entry name" value="Tetracycline Repressor, domain 2"/>
    <property type="match status" value="1"/>
</dbReference>
<organism evidence="6 7">
    <name type="scientific">Corynebacterium hiratae</name>
    <dbReference type="NCBI Taxonomy" id="3139423"/>
    <lineage>
        <taxon>Bacteria</taxon>
        <taxon>Bacillati</taxon>
        <taxon>Actinomycetota</taxon>
        <taxon>Actinomycetes</taxon>
        <taxon>Mycobacteriales</taxon>
        <taxon>Corynebacteriaceae</taxon>
        <taxon>Corynebacterium</taxon>
    </lineage>
</organism>
<evidence type="ECO:0000256" key="4">
    <source>
        <dbReference type="PROSITE-ProRule" id="PRU00335"/>
    </source>
</evidence>
<feature type="DNA-binding region" description="H-T-H motif" evidence="4">
    <location>
        <begin position="32"/>
        <end position="51"/>
    </location>
</feature>
<dbReference type="SUPFAM" id="SSF46689">
    <property type="entry name" value="Homeodomain-like"/>
    <property type="match status" value="1"/>
</dbReference>
<dbReference type="Proteomes" id="UP000320443">
    <property type="component" value="Unassembled WGS sequence"/>
</dbReference>
<keyword evidence="7" id="KW-1185">Reference proteome</keyword>
<accession>A0A553FYE6</accession>
<proteinExistence type="predicted"/>
<name>A0A553FYE6_9CORY</name>
<dbReference type="InterPro" id="IPR009057">
    <property type="entry name" value="Homeodomain-like_sf"/>
</dbReference>
<evidence type="ECO:0000256" key="1">
    <source>
        <dbReference type="ARBA" id="ARBA00023015"/>
    </source>
</evidence>
<keyword evidence="2 4" id="KW-0238">DNA-binding</keyword>
<sequence>MMQAVRQDAAENKQAIVAAARQLLISEGPGASMRSIAKKAGVGVATVSRHFPERLSLIDAVTGAEVAHIKEEVDSHLQGFDEDPEGTWRDIIHRIASLNFAAVVQAAAAEVNTASFSDNDVQKVAAQRTAELKSIYQPIIEPARQAGLCPESLTPLELHIDIGLITRPAPGALANIERLSEIQTRLIDTLLDGFKTQARAD</sequence>
<dbReference type="PANTHER" id="PTHR30055">
    <property type="entry name" value="HTH-TYPE TRANSCRIPTIONAL REGULATOR RUTR"/>
    <property type="match status" value="1"/>
</dbReference>
<dbReference type="GO" id="GO:0003700">
    <property type="term" value="F:DNA-binding transcription factor activity"/>
    <property type="evidence" value="ECO:0007669"/>
    <property type="project" value="TreeGrafter"/>
</dbReference>
<evidence type="ECO:0000256" key="3">
    <source>
        <dbReference type="ARBA" id="ARBA00023163"/>
    </source>
</evidence>
<dbReference type="SUPFAM" id="SSF48498">
    <property type="entry name" value="Tetracyclin repressor-like, C-terminal domain"/>
    <property type="match status" value="1"/>
</dbReference>
<feature type="domain" description="HTH tetR-type" evidence="5">
    <location>
        <begin position="10"/>
        <end position="69"/>
    </location>
</feature>
<gene>
    <name evidence="6" type="ORF">FNY97_05950</name>
</gene>
<dbReference type="GO" id="GO:0000976">
    <property type="term" value="F:transcription cis-regulatory region binding"/>
    <property type="evidence" value="ECO:0007669"/>
    <property type="project" value="TreeGrafter"/>
</dbReference>
<dbReference type="PANTHER" id="PTHR30055:SF234">
    <property type="entry name" value="HTH-TYPE TRANSCRIPTIONAL REGULATOR BETI"/>
    <property type="match status" value="1"/>
</dbReference>
<dbReference type="EMBL" id="VKDK01000007">
    <property type="protein sequence ID" value="TRX62264.1"/>
    <property type="molecule type" value="Genomic_DNA"/>
</dbReference>
<dbReference type="Pfam" id="PF00440">
    <property type="entry name" value="TetR_N"/>
    <property type="match status" value="1"/>
</dbReference>
<reference evidence="6 7" key="1">
    <citation type="submission" date="2019-07" db="EMBL/GenBank/DDBJ databases">
        <title>Draft genome of C. aurimucosum strain 2274.</title>
        <authorList>
            <person name="Pacheco L.G.C."/>
            <person name="Aguiar E.R.G.R."/>
            <person name="Santos C.S."/>
            <person name="Rocha D.J.P.G."/>
            <person name="Sant'Anna L.O."/>
            <person name="Mattos-Guaraldi A.L."/>
            <person name="Santos L.S."/>
        </authorList>
    </citation>
    <scope>NUCLEOTIDE SEQUENCE [LARGE SCALE GENOMIC DNA]</scope>
    <source>
        <strain evidence="6 7">2274</strain>
    </source>
</reference>
<keyword evidence="1" id="KW-0805">Transcription regulation</keyword>
<comment type="caution">
    <text evidence="6">The sequence shown here is derived from an EMBL/GenBank/DDBJ whole genome shotgun (WGS) entry which is preliminary data.</text>
</comment>
<dbReference type="PRINTS" id="PR00455">
    <property type="entry name" value="HTHTETR"/>
</dbReference>
<dbReference type="InterPro" id="IPR050109">
    <property type="entry name" value="HTH-type_TetR-like_transc_reg"/>
</dbReference>